<dbReference type="InterPro" id="IPR007560">
    <property type="entry name" value="Restrct_endonuc_IV_Mrr"/>
</dbReference>
<dbReference type="GO" id="GO:0003677">
    <property type="term" value="F:DNA binding"/>
    <property type="evidence" value="ECO:0007669"/>
    <property type="project" value="InterPro"/>
</dbReference>
<dbReference type="Pfam" id="PF04471">
    <property type="entry name" value="Mrr_cat"/>
    <property type="match status" value="1"/>
</dbReference>
<evidence type="ECO:0000259" key="2">
    <source>
        <dbReference type="Pfam" id="PF20720"/>
    </source>
</evidence>
<evidence type="ECO:0000259" key="1">
    <source>
        <dbReference type="Pfam" id="PF04471"/>
    </source>
</evidence>
<evidence type="ECO:0008006" key="5">
    <source>
        <dbReference type="Google" id="ProtNLM"/>
    </source>
</evidence>
<dbReference type="Gene3D" id="3.40.50.300">
    <property type="entry name" value="P-loop containing nucleotide triphosphate hydrolases"/>
    <property type="match status" value="1"/>
</dbReference>
<dbReference type="RefSeq" id="WP_184925979.1">
    <property type="nucleotide sequence ID" value="NZ_JACHMO010000001.1"/>
</dbReference>
<dbReference type="InterPro" id="IPR027417">
    <property type="entry name" value="P-loop_NTPase"/>
</dbReference>
<dbReference type="GO" id="GO:0009307">
    <property type="term" value="P:DNA restriction-modification system"/>
    <property type="evidence" value="ECO:0007669"/>
    <property type="project" value="InterPro"/>
</dbReference>
<dbReference type="EMBL" id="JACHMO010000001">
    <property type="protein sequence ID" value="MBB5806425.1"/>
    <property type="molecule type" value="Genomic_DNA"/>
</dbReference>
<comment type="caution">
    <text evidence="3">The sequence shown here is derived from an EMBL/GenBank/DDBJ whole genome shotgun (WGS) entry which is preliminary data.</text>
</comment>
<proteinExistence type="predicted"/>
<organism evidence="3 4">
    <name type="scientific">Saccharothrix ecbatanensis</name>
    <dbReference type="NCBI Taxonomy" id="1105145"/>
    <lineage>
        <taxon>Bacteria</taxon>
        <taxon>Bacillati</taxon>
        <taxon>Actinomycetota</taxon>
        <taxon>Actinomycetes</taxon>
        <taxon>Pseudonocardiales</taxon>
        <taxon>Pseudonocardiaceae</taxon>
        <taxon>Saccharothrix</taxon>
    </lineage>
</organism>
<dbReference type="InterPro" id="IPR049050">
    <property type="entry name" value="nSTAND3"/>
</dbReference>
<feature type="domain" description="Restriction endonuclease type IV Mrr" evidence="1">
    <location>
        <begin position="6"/>
        <end position="61"/>
    </location>
</feature>
<dbReference type="InterPro" id="IPR011856">
    <property type="entry name" value="tRNA_endonuc-like_dom_sf"/>
</dbReference>
<dbReference type="Proteomes" id="UP000552097">
    <property type="component" value="Unassembled WGS sequence"/>
</dbReference>
<feature type="domain" description="Novel STAND NTPase 3" evidence="2">
    <location>
        <begin position="175"/>
        <end position="333"/>
    </location>
</feature>
<dbReference type="AlphaFoldDB" id="A0A7W9M3V0"/>
<evidence type="ECO:0000313" key="4">
    <source>
        <dbReference type="Proteomes" id="UP000552097"/>
    </source>
</evidence>
<reference evidence="3 4" key="1">
    <citation type="submission" date="2020-08" db="EMBL/GenBank/DDBJ databases">
        <title>Sequencing the genomes of 1000 actinobacteria strains.</title>
        <authorList>
            <person name="Klenk H.-P."/>
        </authorList>
    </citation>
    <scope>NUCLEOTIDE SEQUENCE [LARGE SCALE GENOMIC DNA]</scope>
    <source>
        <strain evidence="3 4">DSM 45486</strain>
    </source>
</reference>
<dbReference type="Gene3D" id="3.40.1350.10">
    <property type="match status" value="1"/>
</dbReference>
<dbReference type="SUPFAM" id="SSF52540">
    <property type="entry name" value="P-loop containing nucleoside triphosphate hydrolases"/>
    <property type="match status" value="1"/>
</dbReference>
<keyword evidence="4" id="KW-1185">Reference proteome</keyword>
<name>A0A7W9M3V0_9PSEU</name>
<gene>
    <name evidence="3" type="ORF">F4560_006193</name>
</gene>
<dbReference type="GO" id="GO:0004519">
    <property type="term" value="F:endonuclease activity"/>
    <property type="evidence" value="ECO:0007669"/>
    <property type="project" value="InterPro"/>
</dbReference>
<protein>
    <recommendedName>
        <fullName evidence="5">Restriction endonuclease</fullName>
    </recommendedName>
</protein>
<sequence>MSRNYRDLSPFDFECLVRDLFQSKWSDQTVEVFPPGPDGGIDVRVLRSAVRPVYIQCKHYEVSGFSKLQSAIKKEAASISEAVSKGEYWLVTSCYLTLHNKDELSGCFEAGFLPIERIVSGLDVDNLLNQYPQVEINNYKLYMTSASVMQRLLYAETLFRQRGLFVDSRERVRTFVPTPALSKAKEILKSRRSCIITGEPGTGKSTLAEVLILELAEKGYECIPVSKDIEEAERAFNPGGKQVFYYDDFLGQTSADGDKLAKNEDSRLVSFMARLQREEDHYLILTTREYLYRQAVHVHEKIDSPLVRDKKFVLNLSSYNELHRAHILYNHLYYSNLPAYLVGTMLQDGRYRQVVRHKNYNPRLIELAIQLAGLELSQLKGSLAEFFVKVLDNPVELWKHAFSRHISAVAQDCLLVLASLPRDCGIEDFKAALASFQADYRRAASEPHVVRRAIADLDGVFLTLYTGIFLFQEESAISIYNPSFRDYLHLFIDENPEIGHSLLRSAVRFEQAVAVSRWIYDGRFRSWPRNGKVVMPDLRAILVRERYLLTSTMLRLLPVPDCAVSGSGMVHSPWPVDQGERVEEVVRAGLDIGLSAEEMDPIVIELALFLDAGASNAHLRRLDKASALDAVRLIQPSSGPPLCGSFAFDTLADAVEGWFQASLDTPSDHVFLVNLAIELHGYSTEWYLDEFRNFVDEYWRSFYENEPSELPTAYEEIQEAANELGYTVDGSLDDIFEEIQEVLDSEYELESEVDDRVSREIKSGQLTFDIVSYPERRGDAISDLFGTLGGEGK</sequence>
<evidence type="ECO:0000313" key="3">
    <source>
        <dbReference type="EMBL" id="MBB5806425.1"/>
    </source>
</evidence>
<dbReference type="Pfam" id="PF20720">
    <property type="entry name" value="nSTAND3"/>
    <property type="match status" value="1"/>
</dbReference>
<accession>A0A7W9M3V0</accession>